<dbReference type="Gramene" id="PRQ54168">
    <property type="protein sequence ID" value="PRQ54168"/>
    <property type="gene ID" value="RchiOBHm_Chr2g0174531"/>
</dbReference>
<dbReference type="InterPro" id="IPR036047">
    <property type="entry name" value="F-box-like_dom_sf"/>
</dbReference>
<dbReference type="SUPFAM" id="SSF81383">
    <property type="entry name" value="F-box domain"/>
    <property type="match status" value="1"/>
</dbReference>
<dbReference type="STRING" id="74649.A0A2P6S674"/>
<evidence type="ECO:0000313" key="3">
    <source>
        <dbReference type="EMBL" id="PRQ54168.1"/>
    </source>
</evidence>
<sequence length="463" mass="53122">MAQRFYPKRCTSSTAETVANTEELLTQILVRVPARPLVRFKCVSKHWLSLISDPRFCHSHTLQNPNTPISAVFCDTSQQPFRFIPLDDLDRMRGACRTNHENQNPSGSASPTCNPLDYDYDTKTGRTFPVDPLPLCCNKSPSRSGSTSFNPLNFAQNQYDDDIRIIQSCNGLFLCRLFRSENVNPPYFILNPTTNQFHTLIPPPATLVTTATGEQVEPYIISTALAFDPSKSPHYKVVCLRTIDGSKDGAIFHVVIYSSETQSWRLLDSFIERVFSFPYHERMLYWNGAVNWLGMYGEVAYFHIDEERDDFIDNPPHLYEKDICKRKSRYFRESCDGHHLHLIDLFDPCLTKFEVLEMGRDYSGWFVKYRVDLDPLCASFPLFVYGQFVVLFLQRDENEEEESSSLLLHTPGKLISYNLESKTFKSVELTPKAGVDDSLLRVDAAYYPKASNYPYMETLASVK</sequence>
<protein>
    <submittedName>
        <fullName evidence="3">Putative F-box domain-containing protein</fullName>
    </submittedName>
</protein>
<accession>A0A2P6S674</accession>
<dbReference type="CDD" id="cd22157">
    <property type="entry name" value="F-box_AtFBW1-like"/>
    <property type="match status" value="1"/>
</dbReference>
<feature type="region of interest" description="Disordered" evidence="1">
    <location>
        <begin position="96"/>
        <end position="115"/>
    </location>
</feature>
<dbReference type="InterPro" id="IPR055290">
    <property type="entry name" value="At3g26010-like"/>
</dbReference>
<dbReference type="PANTHER" id="PTHR35546:SF115">
    <property type="entry name" value="F-BOX DOMAIN-CONTAINING PROTEIN"/>
    <property type="match status" value="1"/>
</dbReference>
<evidence type="ECO:0000259" key="2">
    <source>
        <dbReference type="SMART" id="SM00256"/>
    </source>
</evidence>
<feature type="domain" description="F-box" evidence="2">
    <location>
        <begin position="20"/>
        <end position="60"/>
    </location>
</feature>
<dbReference type="Gene3D" id="1.20.1280.50">
    <property type="match status" value="1"/>
</dbReference>
<comment type="caution">
    <text evidence="3">The sequence shown here is derived from an EMBL/GenBank/DDBJ whole genome shotgun (WGS) entry which is preliminary data.</text>
</comment>
<evidence type="ECO:0000313" key="4">
    <source>
        <dbReference type="Proteomes" id="UP000238479"/>
    </source>
</evidence>
<dbReference type="Pfam" id="PF00646">
    <property type="entry name" value="F-box"/>
    <property type="match status" value="1"/>
</dbReference>
<dbReference type="OMA" id="VCKDWFS"/>
<keyword evidence="4" id="KW-1185">Reference proteome</keyword>
<dbReference type="Proteomes" id="UP000238479">
    <property type="component" value="Chromosome 2"/>
</dbReference>
<reference evidence="3 4" key="1">
    <citation type="journal article" date="2018" name="Nat. Genet.">
        <title>The Rosa genome provides new insights in the design of modern roses.</title>
        <authorList>
            <person name="Bendahmane M."/>
        </authorList>
    </citation>
    <scope>NUCLEOTIDE SEQUENCE [LARGE SCALE GENOMIC DNA]</scope>
    <source>
        <strain evidence="4">cv. Old Blush</strain>
    </source>
</reference>
<feature type="compositionally biased region" description="Polar residues" evidence="1">
    <location>
        <begin position="101"/>
        <end position="113"/>
    </location>
</feature>
<dbReference type="PANTHER" id="PTHR35546">
    <property type="entry name" value="F-BOX PROTEIN INTERACTION DOMAIN PROTEIN-RELATED"/>
    <property type="match status" value="1"/>
</dbReference>
<dbReference type="EMBL" id="PDCK01000040">
    <property type="protein sequence ID" value="PRQ54168.1"/>
    <property type="molecule type" value="Genomic_DNA"/>
</dbReference>
<gene>
    <name evidence="3" type="ORF">RchiOBHm_Chr2g0174531</name>
</gene>
<name>A0A2P6S674_ROSCH</name>
<dbReference type="Pfam" id="PF07734">
    <property type="entry name" value="FBA_1"/>
    <property type="match status" value="1"/>
</dbReference>
<evidence type="ECO:0000256" key="1">
    <source>
        <dbReference type="SAM" id="MobiDB-lite"/>
    </source>
</evidence>
<dbReference type="AlphaFoldDB" id="A0A2P6S674"/>
<dbReference type="InterPro" id="IPR006527">
    <property type="entry name" value="F-box-assoc_dom_typ1"/>
</dbReference>
<proteinExistence type="predicted"/>
<dbReference type="SMART" id="SM00256">
    <property type="entry name" value="FBOX"/>
    <property type="match status" value="1"/>
</dbReference>
<organism evidence="3 4">
    <name type="scientific">Rosa chinensis</name>
    <name type="common">China rose</name>
    <dbReference type="NCBI Taxonomy" id="74649"/>
    <lineage>
        <taxon>Eukaryota</taxon>
        <taxon>Viridiplantae</taxon>
        <taxon>Streptophyta</taxon>
        <taxon>Embryophyta</taxon>
        <taxon>Tracheophyta</taxon>
        <taxon>Spermatophyta</taxon>
        <taxon>Magnoliopsida</taxon>
        <taxon>eudicotyledons</taxon>
        <taxon>Gunneridae</taxon>
        <taxon>Pentapetalae</taxon>
        <taxon>rosids</taxon>
        <taxon>fabids</taxon>
        <taxon>Rosales</taxon>
        <taxon>Rosaceae</taxon>
        <taxon>Rosoideae</taxon>
        <taxon>Rosoideae incertae sedis</taxon>
        <taxon>Rosa</taxon>
    </lineage>
</organism>
<dbReference type="InterPro" id="IPR001810">
    <property type="entry name" value="F-box_dom"/>
</dbReference>